<dbReference type="AlphaFoldDB" id="A0A447JJ37"/>
<keyword evidence="1" id="KW-1133">Transmembrane helix</keyword>
<sequence length="289" mass="32293">MGEIFISSSSTPRFPTTLAVSRLAFVANAYWAARMQTAQRIINHYRRNRFIVCTICALVTLILTLSIRFISERNLNHHRTVAFANHAVDALDNVLHPLLVGRNILLPLLELPCATAHLPLRKQAARLQTVRSIGLVKEGILYCSSIFGARNTPIRQLQPDLPAVGDLLLLSTDQSLLKGSPILIQWYPASADGQDGVMEIVNIDLLTTMLLEPAAAANYQRQPDGRQTAPVIWSGRGRYSSGIKKKMKSVTSFHRDISLLLSASAGRRQAYWRSNISRRSYRWPYCLAC</sequence>
<evidence type="ECO:0000259" key="2">
    <source>
        <dbReference type="Pfam" id="PF12792"/>
    </source>
</evidence>
<proteinExistence type="predicted"/>
<accession>A0A447JJ37</accession>
<evidence type="ECO:0000256" key="1">
    <source>
        <dbReference type="SAM" id="Phobius"/>
    </source>
</evidence>
<evidence type="ECO:0000313" key="3">
    <source>
        <dbReference type="EMBL" id="VDY42863.1"/>
    </source>
</evidence>
<dbReference type="Proteomes" id="UP000281393">
    <property type="component" value="Chromosome"/>
</dbReference>
<feature type="transmembrane region" description="Helical" evidence="1">
    <location>
        <begin position="50"/>
        <end position="70"/>
    </location>
</feature>
<dbReference type="InterPro" id="IPR024744">
    <property type="entry name" value="CSS-motif_dom"/>
</dbReference>
<keyword evidence="1" id="KW-0472">Membrane</keyword>
<reference evidence="3 4" key="1">
    <citation type="submission" date="2018-12" db="EMBL/GenBank/DDBJ databases">
        <authorList>
            <consortium name="Pathogen Informatics"/>
        </authorList>
    </citation>
    <scope>NUCLEOTIDE SEQUENCE [LARGE SCALE GENOMIC DNA]</scope>
    <source>
        <strain evidence="3 4">NCTC7102</strain>
    </source>
</reference>
<dbReference type="EMBL" id="LR133909">
    <property type="protein sequence ID" value="VDY42863.1"/>
    <property type="molecule type" value="Genomic_DNA"/>
</dbReference>
<gene>
    <name evidence="3" type="primary">SBOV18551_1</name>
    <name evidence="3" type="ORF">NCTC7102_03469</name>
</gene>
<keyword evidence="1" id="KW-0812">Transmembrane</keyword>
<evidence type="ECO:0000313" key="4">
    <source>
        <dbReference type="Proteomes" id="UP000281393"/>
    </source>
</evidence>
<name>A0A447JJ37_SALET</name>
<dbReference type="Pfam" id="PF12792">
    <property type="entry name" value="CSS-motif"/>
    <property type="match status" value="1"/>
</dbReference>
<organism evidence="3 4">
    <name type="scientific">Salmonella enterica subsp. enterica serovar Daytona</name>
    <dbReference type="NCBI Taxonomy" id="1962639"/>
    <lineage>
        <taxon>Bacteria</taxon>
        <taxon>Pseudomonadati</taxon>
        <taxon>Pseudomonadota</taxon>
        <taxon>Gammaproteobacteria</taxon>
        <taxon>Enterobacterales</taxon>
        <taxon>Enterobacteriaceae</taxon>
        <taxon>Salmonella</taxon>
    </lineage>
</organism>
<protein>
    <submittedName>
        <fullName evidence="3">Cyclic diguanylate phosphodiesterase (EAL) domain protein</fullName>
    </submittedName>
</protein>
<feature type="domain" description="Putative cyclic diguanylate phosphodiesterase CSS motif-containing" evidence="2">
    <location>
        <begin position="78"/>
        <end position="274"/>
    </location>
</feature>